<feature type="region of interest" description="Disordered" evidence="5">
    <location>
        <begin position="119"/>
        <end position="143"/>
    </location>
</feature>
<dbReference type="GO" id="GO:0140082">
    <property type="term" value="F:SUMO-ubiquitin ligase activity"/>
    <property type="evidence" value="ECO:0007669"/>
    <property type="project" value="TreeGrafter"/>
</dbReference>
<protein>
    <submittedName>
        <fullName evidence="7">SUMO-targeted ubiquitin ligase complex subunit</fullName>
    </submittedName>
</protein>
<reference evidence="7 8" key="1">
    <citation type="submission" date="2017-04" db="EMBL/GenBank/DDBJ databases">
        <title>Draft genome of the yeast Clavispora lusitaniae type strain CBS 6936.</title>
        <authorList>
            <person name="Durrens P."/>
            <person name="Klopp C."/>
            <person name="Biteau N."/>
            <person name="Fitton-Ouhabi V."/>
            <person name="Dementhon K."/>
            <person name="Accoceberry I."/>
            <person name="Sherman D.J."/>
            <person name="Noel T."/>
        </authorList>
    </citation>
    <scope>NUCLEOTIDE SEQUENCE [LARGE SCALE GENOMIC DNA]</scope>
    <source>
        <strain evidence="7 8">CBS 6936</strain>
    </source>
</reference>
<dbReference type="GO" id="GO:0016874">
    <property type="term" value="F:ligase activity"/>
    <property type="evidence" value="ECO:0007669"/>
    <property type="project" value="UniProtKB-KW"/>
</dbReference>
<evidence type="ECO:0000313" key="7">
    <source>
        <dbReference type="EMBL" id="OVF10917.1"/>
    </source>
</evidence>
<dbReference type="InterPro" id="IPR027370">
    <property type="entry name" value="Znf-RING_euk"/>
</dbReference>
<dbReference type="GO" id="GO:0033768">
    <property type="term" value="C:SUMO-targeted ubiquitin ligase complex"/>
    <property type="evidence" value="ECO:0007669"/>
    <property type="project" value="TreeGrafter"/>
</dbReference>
<evidence type="ECO:0000256" key="5">
    <source>
        <dbReference type="SAM" id="MobiDB-lite"/>
    </source>
</evidence>
<organism evidence="7 8">
    <name type="scientific">Clavispora lusitaniae</name>
    <name type="common">Candida lusitaniae</name>
    <dbReference type="NCBI Taxonomy" id="36911"/>
    <lineage>
        <taxon>Eukaryota</taxon>
        <taxon>Fungi</taxon>
        <taxon>Dikarya</taxon>
        <taxon>Ascomycota</taxon>
        <taxon>Saccharomycotina</taxon>
        <taxon>Pichiomycetes</taxon>
        <taxon>Metschnikowiaceae</taxon>
        <taxon>Clavispora</taxon>
    </lineage>
</organism>
<accession>A0AA91Q530</accession>
<proteinExistence type="predicted"/>
<evidence type="ECO:0000256" key="3">
    <source>
        <dbReference type="ARBA" id="ARBA00022833"/>
    </source>
</evidence>
<dbReference type="PANTHER" id="PTHR47094:SF1">
    <property type="entry name" value="RING-TYPE E3 UBIQUITIN TRANSFERASE"/>
    <property type="match status" value="1"/>
</dbReference>
<dbReference type="InterPro" id="IPR013083">
    <property type="entry name" value="Znf_RING/FYVE/PHD"/>
</dbReference>
<dbReference type="InterPro" id="IPR001841">
    <property type="entry name" value="Znf_RING"/>
</dbReference>
<dbReference type="PROSITE" id="PS00518">
    <property type="entry name" value="ZF_RING_1"/>
    <property type="match status" value="1"/>
</dbReference>
<evidence type="ECO:0000256" key="2">
    <source>
        <dbReference type="ARBA" id="ARBA00022771"/>
    </source>
</evidence>
<dbReference type="Gene3D" id="3.30.40.10">
    <property type="entry name" value="Zinc/RING finger domain, C3HC4 (zinc finger)"/>
    <property type="match status" value="1"/>
</dbReference>
<dbReference type="Pfam" id="PF13445">
    <property type="entry name" value="zf-RING_UBOX"/>
    <property type="match status" value="1"/>
</dbReference>
<evidence type="ECO:0000256" key="4">
    <source>
        <dbReference type="PROSITE-ProRule" id="PRU00175"/>
    </source>
</evidence>
<feature type="domain" description="RING-type" evidence="6">
    <location>
        <begin position="48"/>
        <end position="98"/>
    </location>
</feature>
<name>A0AA91Q530_CLALS</name>
<dbReference type="PROSITE" id="PS00018">
    <property type="entry name" value="EF_HAND_1"/>
    <property type="match status" value="1"/>
</dbReference>
<comment type="caution">
    <text evidence="7">The sequence shown here is derived from an EMBL/GenBank/DDBJ whole genome shotgun (WGS) entry which is preliminary data.</text>
</comment>
<dbReference type="GO" id="GO:0032183">
    <property type="term" value="F:SUMO binding"/>
    <property type="evidence" value="ECO:0007669"/>
    <property type="project" value="TreeGrafter"/>
</dbReference>
<dbReference type="InterPro" id="IPR017907">
    <property type="entry name" value="Znf_RING_CS"/>
</dbReference>
<dbReference type="InterPro" id="IPR018247">
    <property type="entry name" value="EF_Hand_1_Ca_BS"/>
</dbReference>
<dbReference type="SUPFAM" id="SSF57850">
    <property type="entry name" value="RING/U-box"/>
    <property type="match status" value="1"/>
</dbReference>
<sequence>MSQPYVISISSDEDDDDDIEVLEFKKHTQHLIEQAPPKVVKKLSEAECPVCFDTITNATATFCGHVYCLQCLQKSIASSSARGQTRGRKGVGLCPMCRKTVAFKDVTVLRLKTGEVVKPPSIEESSDQNEDDAELDETLRDLF</sequence>
<keyword evidence="3" id="KW-0862">Zinc</keyword>
<dbReference type="PANTHER" id="PTHR47094">
    <property type="entry name" value="ELFLESS, ISOFORM B"/>
    <property type="match status" value="1"/>
</dbReference>
<feature type="compositionally biased region" description="Acidic residues" evidence="5">
    <location>
        <begin position="124"/>
        <end position="136"/>
    </location>
</feature>
<dbReference type="KEGG" id="clus:A9F13_01g03542"/>
<dbReference type="EMBL" id="LYUB02000001">
    <property type="protein sequence ID" value="OVF10917.1"/>
    <property type="molecule type" value="Genomic_DNA"/>
</dbReference>
<evidence type="ECO:0000259" key="6">
    <source>
        <dbReference type="PROSITE" id="PS50089"/>
    </source>
</evidence>
<gene>
    <name evidence="7" type="ORF">A9F13_01g03542</name>
</gene>
<dbReference type="PROSITE" id="PS50089">
    <property type="entry name" value="ZF_RING_2"/>
    <property type="match status" value="1"/>
</dbReference>
<dbReference type="SMART" id="SM00184">
    <property type="entry name" value="RING"/>
    <property type="match status" value="1"/>
</dbReference>
<dbReference type="GO" id="GO:0006511">
    <property type="term" value="P:ubiquitin-dependent protein catabolic process"/>
    <property type="evidence" value="ECO:0007669"/>
    <property type="project" value="TreeGrafter"/>
</dbReference>
<evidence type="ECO:0000313" key="8">
    <source>
        <dbReference type="Proteomes" id="UP000195602"/>
    </source>
</evidence>
<keyword evidence="2 4" id="KW-0863">Zinc-finger</keyword>
<dbReference type="InterPro" id="IPR049627">
    <property type="entry name" value="SLX8"/>
</dbReference>
<dbReference type="GO" id="GO:0061630">
    <property type="term" value="F:ubiquitin protein ligase activity"/>
    <property type="evidence" value="ECO:0007669"/>
    <property type="project" value="InterPro"/>
</dbReference>
<keyword evidence="1" id="KW-0479">Metal-binding</keyword>
<dbReference type="Proteomes" id="UP000195602">
    <property type="component" value="Unassembled WGS sequence"/>
</dbReference>
<dbReference type="GO" id="GO:0008270">
    <property type="term" value="F:zinc ion binding"/>
    <property type="evidence" value="ECO:0007669"/>
    <property type="project" value="UniProtKB-KW"/>
</dbReference>
<dbReference type="OMA" id="CRKQVVF"/>
<evidence type="ECO:0000256" key="1">
    <source>
        <dbReference type="ARBA" id="ARBA00022723"/>
    </source>
</evidence>
<keyword evidence="7" id="KW-0436">Ligase</keyword>
<dbReference type="AlphaFoldDB" id="A0AA91Q530"/>